<name>A0A2T2XJH7_9FIRM</name>
<organism evidence="1 2">
    <name type="scientific">Sulfobacillus benefaciens</name>
    <dbReference type="NCBI Taxonomy" id="453960"/>
    <lineage>
        <taxon>Bacteria</taxon>
        <taxon>Bacillati</taxon>
        <taxon>Bacillota</taxon>
        <taxon>Clostridia</taxon>
        <taxon>Eubacteriales</taxon>
        <taxon>Clostridiales Family XVII. Incertae Sedis</taxon>
        <taxon>Sulfobacillus</taxon>
    </lineage>
</organism>
<evidence type="ECO:0008006" key="3">
    <source>
        <dbReference type="Google" id="ProtNLM"/>
    </source>
</evidence>
<gene>
    <name evidence="1" type="ORF">C7B46_04120</name>
</gene>
<dbReference type="AlphaFoldDB" id="A0A2T2XJH7"/>
<dbReference type="Proteomes" id="UP000242972">
    <property type="component" value="Unassembled WGS sequence"/>
</dbReference>
<sequence>MEFERLTRTTRYLDPRKDYQQTTIESEIRKDPLTGMSGRIAHFAGVHFPEIDLEELSRLSLSRGSCPFCPELVEQVTPKFPPNINPQGRFHQGEAVVFPNLSPYDTHSAVTVMTKAHLVPVADLTPQRLQDAFGISIDYFRAVNQVERHMGYGLISWNYFPMAGASLLHPHLQIYATDHPGNFLGAEIEAAKRYREQTGHIFWDDLIAEERRRGERYLGRIGNTEWLMPFVPQSFIADVEAIFPERYSILDLTATDLRDFSVGLQHVFRYMEQHQIYSFNLAFFPGASLVDDTWVHAKLSFRGMFNPLLHSADVSAIRQLYDEPFTTSYPEEVARELAPTFQQ</sequence>
<evidence type="ECO:0000313" key="1">
    <source>
        <dbReference type="EMBL" id="PSR34630.1"/>
    </source>
</evidence>
<proteinExistence type="predicted"/>
<evidence type="ECO:0000313" key="2">
    <source>
        <dbReference type="Proteomes" id="UP000242972"/>
    </source>
</evidence>
<dbReference type="Gene3D" id="3.30.428.10">
    <property type="entry name" value="HIT-like"/>
    <property type="match status" value="2"/>
</dbReference>
<dbReference type="SUPFAM" id="SSF54197">
    <property type="entry name" value="HIT-like"/>
    <property type="match status" value="1"/>
</dbReference>
<dbReference type="EMBL" id="PXYW01000007">
    <property type="protein sequence ID" value="PSR34630.1"/>
    <property type="molecule type" value="Genomic_DNA"/>
</dbReference>
<reference evidence="1 2" key="1">
    <citation type="journal article" date="2014" name="BMC Genomics">
        <title>Comparison of environmental and isolate Sulfobacillus genomes reveals diverse carbon, sulfur, nitrogen, and hydrogen metabolisms.</title>
        <authorList>
            <person name="Justice N.B."/>
            <person name="Norman A."/>
            <person name="Brown C.T."/>
            <person name="Singh A."/>
            <person name="Thomas B.C."/>
            <person name="Banfield J.F."/>
        </authorList>
    </citation>
    <scope>NUCLEOTIDE SEQUENCE [LARGE SCALE GENOMIC DNA]</scope>
    <source>
        <strain evidence="1">AMDSBA4</strain>
    </source>
</reference>
<protein>
    <recommendedName>
        <fullName evidence="3">Galactose-1-phosphate uridylyltransferase</fullName>
    </recommendedName>
</protein>
<dbReference type="InterPro" id="IPR036265">
    <property type="entry name" value="HIT-like_sf"/>
</dbReference>
<accession>A0A2T2XJH7</accession>
<comment type="caution">
    <text evidence="1">The sequence shown here is derived from an EMBL/GenBank/DDBJ whole genome shotgun (WGS) entry which is preliminary data.</text>
</comment>